<keyword evidence="11 14" id="KW-1133">Transmembrane helix</keyword>
<dbReference type="InterPro" id="IPR036097">
    <property type="entry name" value="HisK_dim/P_sf"/>
</dbReference>
<keyword evidence="12" id="KW-0902">Two-component regulatory system</keyword>
<evidence type="ECO:0000256" key="8">
    <source>
        <dbReference type="ARBA" id="ARBA00022741"/>
    </source>
</evidence>
<dbReference type="Pfam" id="PF00512">
    <property type="entry name" value="HisKA"/>
    <property type="match status" value="1"/>
</dbReference>
<evidence type="ECO:0000256" key="11">
    <source>
        <dbReference type="ARBA" id="ARBA00022989"/>
    </source>
</evidence>
<organism evidence="17 18">
    <name type="scientific">Selenomonas ruminantium</name>
    <dbReference type="NCBI Taxonomy" id="971"/>
    <lineage>
        <taxon>Bacteria</taxon>
        <taxon>Bacillati</taxon>
        <taxon>Bacillota</taxon>
        <taxon>Negativicutes</taxon>
        <taxon>Selenomonadales</taxon>
        <taxon>Selenomonadaceae</taxon>
        <taxon>Selenomonas</taxon>
    </lineage>
</organism>
<dbReference type="FunFam" id="3.30.565.10:FF:000006">
    <property type="entry name" value="Sensor histidine kinase WalK"/>
    <property type="match status" value="1"/>
</dbReference>
<dbReference type="Gene3D" id="3.30.565.10">
    <property type="entry name" value="Histidine kinase-like ATPase, C-terminal domain"/>
    <property type="match status" value="1"/>
</dbReference>
<evidence type="ECO:0000259" key="15">
    <source>
        <dbReference type="PROSITE" id="PS50109"/>
    </source>
</evidence>
<dbReference type="CDD" id="cd00075">
    <property type="entry name" value="HATPase"/>
    <property type="match status" value="1"/>
</dbReference>
<evidence type="ECO:0000259" key="16">
    <source>
        <dbReference type="PROSITE" id="PS50885"/>
    </source>
</evidence>
<protein>
    <recommendedName>
        <fullName evidence="3">histidine kinase</fullName>
        <ecNumber evidence="3">2.7.13.3</ecNumber>
    </recommendedName>
</protein>
<dbReference type="InterPro" id="IPR004358">
    <property type="entry name" value="Sig_transdc_His_kin-like_C"/>
</dbReference>
<dbReference type="InterPro" id="IPR003661">
    <property type="entry name" value="HisK_dim/P_dom"/>
</dbReference>
<dbReference type="PROSITE" id="PS50885">
    <property type="entry name" value="HAMP"/>
    <property type="match status" value="1"/>
</dbReference>
<dbReference type="Proteomes" id="UP000772151">
    <property type="component" value="Unassembled WGS sequence"/>
</dbReference>
<dbReference type="GO" id="GO:0000155">
    <property type="term" value="F:phosphorelay sensor kinase activity"/>
    <property type="evidence" value="ECO:0007669"/>
    <property type="project" value="InterPro"/>
</dbReference>
<keyword evidence="8" id="KW-0547">Nucleotide-binding</keyword>
<dbReference type="AlphaFoldDB" id="A0A927ZRU8"/>
<dbReference type="CDD" id="cd06225">
    <property type="entry name" value="HAMP"/>
    <property type="match status" value="1"/>
</dbReference>
<sequence>MSLCYRIAGLTFLLITATVCCLLWLANLQMHNLFVVYVQMPHMDMGQNEMTFLHSVHESLIWVGALFIILGFIASFVLAKSITKPLQALTQGTEAIRQGKMGIQVEVTAADEIGQLAQMFNNMSRRLAQVEEMRRRFLADTAHELRTPLAILQGNLENMLAGVSPPNPERLFSMQEEVQRLTRLVENLRDLSLARLHKLPLHKELLDMNQLLLRALDMFQPLLEEHRLVVVTDLTQKLPPVYVDGDRINQVLYNLISNAIRYSPPGGQLKLRTGRQKRHNRSWLVVDVLDTGTGISAEDLPYLFDYFYRGDEARSRETGGTGIGLSLVQYYCEAHDGWAEAHNNRDGGACFSIGLPLGGAEIKPVAIDESGVIV</sequence>
<feature type="transmembrane region" description="Helical" evidence="14">
    <location>
        <begin position="60"/>
        <end position="79"/>
    </location>
</feature>
<dbReference type="PANTHER" id="PTHR45528">
    <property type="entry name" value="SENSOR HISTIDINE KINASE CPXA"/>
    <property type="match status" value="1"/>
</dbReference>
<evidence type="ECO:0000256" key="4">
    <source>
        <dbReference type="ARBA" id="ARBA00022475"/>
    </source>
</evidence>
<name>A0A927ZRU8_SELRU</name>
<evidence type="ECO:0000313" key="17">
    <source>
        <dbReference type="EMBL" id="MBE6084671.1"/>
    </source>
</evidence>
<evidence type="ECO:0000256" key="9">
    <source>
        <dbReference type="ARBA" id="ARBA00022777"/>
    </source>
</evidence>
<dbReference type="RefSeq" id="WP_303668739.1">
    <property type="nucleotide sequence ID" value="NZ_SVCA01000002.1"/>
</dbReference>
<dbReference type="Gene3D" id="1.10.287.130">
    <property type="match status" value="1"/>
</dbReference>
<dbReference type="PROSITE" id="PS50109">
    <property type="entry name" value="HIS_KIN"/>
    <property type="match status" value="1"/>
</dbReference>
<evidence type="ECO:0000256" key="5">
    <source>
        <dbReference type="ARBA" id="ARBA00022553"/>
    </source>
</evidence>
<dbReference type="SMART" id="SM00388">
    <property type="entry name" value="HisKA"/>
    <property type="match status" value="1"/>
</dbReference>
<comment type="subcellular location">
    <subcellularLocation>
        <location evidence="2">Cell membrane</location>
        <topology evidence="2">Multi-pass membrane protein</topology>
    </subcellularLocation>
</comment>
<comment type="caution">
    <text evidence="17">The sequence shown here is derived from an EMBL/GenBank/DDBJ whole genome shotgun (WGS) entry which is preliminary data.</text>
</comment>
<dbReference type="InterPro" id="IPR005467">
    <property type="entry name" value="His_kinase_dom"/>
</dbReference>
<keyword evidence="4" id="KW-1003">Cell membrane</keyword>
<dbReference type="EMBL" id="SVCA01000002">
    <property type="protein sequence ID" value="MBE6084671.1"/>
    <property type="molecule type" value="Genomic_DNA"/>
</dbReference>
<evidence type="ECO:0000256" key="14">
    <source>
        <dbReference type="SAM" id="Phobius"/>
    </source>
</evidence>
<evidence type="ECO:0000256" key="1">
    <source>
        <dbReference type="ARBA" id="ARBA00000085"/>
    </source>
</evidence>
<dbReference type="InterPro" id="IPR050398">
    <property type="entry name" value="HssS/ArlS-like"/>
</dbReference>
<dbReference type="InterPro" id="IPR003594">
    <property type="entry name" value="HATPase_dom"/>
</dbReference>
<comment type="catalytic activity">
    <reaction evidence="1">
        <text>ATP + protein L-histidine = ADP + protein N-phospho-L-histidine.</text>
        <dbReference type="EC" id="2.7.13.3"/>
    </reaction>
</comment>
<evidence type="ECO:0000256" key="13">
    <source>
        <dbReference type="ARBA" id="ARBA00023136"/>
    </source>
</evidence>
<keyword evidence="9" id="KW-0418">Kinase</keyword>
<evidence type="ECO:0000256" key="10">
    <source>
        <dbReference type="ARBA" id="ARBA00022840"/>
    </source>
</evidence>
<accession>A0A927ZRU8</accession>
<feature type="transmembrane region" description="Helical" evidence="14">
    <location>
        <begin position="7"/>
        <end position="26"/>
    </location>
</feature>
<evidence type="ECO:0000256" key="7">
    <source>
        <dbReference type="ARBA" id="ARBA00022692"/>
    </source>
</evidence>
<evidence type="ECO:0000256" key="2">
    <source>
        <dbReference type="ARBA" id="ARBA00004651"/>
    </source>
</evidence>
<dbReference type="InterPro" id="IPR003660">
    <property type="entry name" value="HAMP_dom"/>
</dbReference>
<keyword evidence="7 14" id="KW-0812">Transmembrane</keyword>
<dbReference type="EC" id="2.7.13.3" evidence="3"/>
<dbReference type="CDD" id="cd00082">
    <property type="entry name" value="HisKA"/>
    <property type="match status" value="1"/>
</dbReference>
<dbReference type="PANTHER" id="PTHR45528:SF1">
    <property type="entry name" value="SENSOR HISTIDINE KINASE CPXA"/>
    <property type="match status" value="1"/>
</dbReference>
<keyword evidence="10" id="KW-0067">ATP-binding</keyword>
<reference evidence="17" key="1">
    <citation type="submission" date="2019-04" db="EMBL/GenBank/DDBJ databases">
        <title>Evolution of Biomass-Degrading Anaerobic Consortia Revealed by Metagenomics.</title>
        <authorList>
            <person name="Peng X."/>
        </authorList>
    </citation>
    <scope>NUCLEOTIDE SEQUENCE</scope>
    <source>
        <strain evidence="17">SIG242</strain>
    </source>
</reference>
<dbReference type="PRINTS" id="PR00344">
    <property type="entry name" value="BCTRLSENSOR"/>
</dbReference>
<dbReference type="Pfam" id="PF00672">
    <property type="entry name" value="HAMP"/>
    <property type="match status" value="1"/>
</dbReference>
<dbReference type="SMART" id="SM00304">
    <property type="entry name" value="HAMP"/>
    <property type="match status" value="1"/>
</dbReference>
<dbReference type="InterPro" id="IPR036890">
    <property type="entry name" value="HATPase_C_sf"/>
</dbReference>
<evidence type="ECO:0000256" key="12">
    <source>
        <dbReference type="ARBA" id="ARBA00023012"/>
    </source>
</evidence>
<evidence type="ECO:0000256" key="6">
    <source>
        <dbReference type="ARBA" id="ARBA00022679"/>
    </source>
</evidence>
<dbReference type="SMART" id="SM00387">
    <property type="entry name" value="HATPase_c"/>
    <property type="match status" value="1"/>
</dbReference>
<keyword evidence="6" id="KW-0808">Transferase</keyword>
<evidence type="ECO:0000256" key="3">
    <source>
        <dbReference type="ARBA" id="ARBA00012438"/>
    </source>
</evidence>
<gene>
    <name evidence="17" type="ORF">E7203_04275</name>
</gene>
<feature type="domain" description="HAMP" evidence="16">
    <location>
        <begin position="80"/>
        <end position="132"/>
    </location>
</feature>
<dbReference type="GO" id="GO:0005886">
    <property type="term" value="C:plasma membrane"/>
    <property type="evidence" value="ECO:0007669"/>
    <property type="project" value="UniProtKB-SubCell"/>
</dbReference>
<keyword evidence="5" id="KW-0597">Phosphoprotein</keyword>
<keyword evidence="13 14" id="KW-0472">Membrane</keyword>
<proteinExistence type="predicted"/>
<dbReference type="SUPFAM" id="SSF158472">
    <property type="entry name" value="HAMP domain-like"/>
    <property type="match status" value="1"/>
</dbReference>
<feature type="domain" description="Histidine kinase" evidence="15">
    <location>
        <begin position="140"/>
        <end position="359"/>
    </location>
</feature>
<dbReference type="Pfam" id="PF02518">
    <property type="entry name" value="HATPase_c"/>
    <property type="match status" value="1"/>
</dbReference>
<dbReference type="SUPFAM" id="SSF47384">
    <property type="entry name" value="Homodimeric domain of signal transducing histidine kinase"/>
    <property type="match status" value="1"/>
</dbReference>
<dbReference type="SUPFAM" id="SSF55874">
    <property type="entry name" value="ATPase domain of HSP90 chaperone/DNA topoisomerase II/histidine kinase"/>
    <property type="match status" value="1"/>
</dbReference>
<evidence type="ECO:0000313" key="18">
    <source>
        <dbReference type="Proteomes" id="UP000772151"/>
    </source>
</evidence>
<dbReference type="Gene3D" id="6.10.340.10">
    <property type="match status" value="1"/>
</dbReference>
<dbReference type="GO" id="GO:0005524">
    <property type="term" value="F:ATP binding"/>
    <property type="evidence" value="ECO:0007669"/>
    <property type="project" value="UniProtKB-KW"/>
</dbReference>